<evidence type="ECO:0000313" key="2">
    <source>
        <dbReference type="EMBL" id="PIO72443.1"/>
    </source>
</evidence>
<dbReference type="GO" id="GO:0038202">
    <property type="term" value="P:TORC1 signaling"/>
    <property type="evidence" value="ECO:0007669"/>
    <property type="project" value="TreeGrafter"/>
</dbReference>
<dbReference type="PROSITE" id="PS51189">
    <property type="entry name" value="FAT"/>
    <property type="match status" value="1"/>
</dbReference>
<dbReference type="InterPro" id="IPR057564">
    <property type="entry name" value="HEAT_ATR"/>
</dbReference>
<dbReference type="Pfam" id="PF02259">
    <property type="entry name" value="FAT"/>
    <property type="match status" value="1"/>
</dbReference>
<dbReference type="InterPro" id="IPR009076">
    <property type="entry name" value="FRB_dom"/>
</dbReference>
<organism evidence="2 3">
    <name type="scientific">Teladorsagia circumcincta</name>
    <name type="common">Brown stomach worm</name>
    <name type="synonym">Ostertagia circumcincta</name>
    <dbReference type="NCBI Taxonomy" id="45464"/>
    <lineage>
        <taxon>Eukaryota</taxon>
        <taxon>Metazoa</taxon>
        <taxon>Ecdysozoa</taxon>
        <taxon>Nematoda</taxon>
        <taxon>Chromadorea</taxon>
        <taxon>Rhabditida</taxon>
        <taxon>Rhabditina</taxon>
        <taxon>Rhabditomorpha</taxon>
        <taxon>Strongyloidea</taxon>
        <taxon>Trichostrongylidae</taxon>
        <taxon>Teladorsagia</taxon>
    </lineage>
</organism>
<sequence length="959" mass="107784">MLADIDAAVPHDVAQTRVDPRASYDIRGYGAGKSRLRPAEQHRTEPLFAVKVETVFRRFVCGRDLFNAAFMSVWTELTEELQDKLTGSLLTALETSNHPDVIQTILNLAEFMDHSEREPLLVCCLEKASASVSVVPAIIVTDEGDFPAEEVEGPLPIAYDRLGKSAEETKAYAKALRYKELQIHKHLNKGGGRLTTEDCQALITYANKLNVQEEAAGVVRYAEQHEMVIPMLGRWYEKLNEWEKALEAYMSDPEPTSDEMIGHQMRCLEALGRWSELNERARTVQRKDQKIAVMAARGAWAVGEWQAMEDYVSQINDNTQDGAMLRAVLAVKRDNYDVAINYIDKVRDMYDSELTAMASESYERAYGAMVCIQQLAELEEAIEFKIRPERQTRIALLWSRRLQGCRQNIEQWQRLLMLRSLVLTPQEMHPLRVKFSSLCRKQGKHVMCRDVLRELLGLEPGAPLHKAVAPSDKPQLVLALCKQLWMDDYRNEAVRTLEALVNHLDRLPPNHTPEAARLCAKACLKLGEWTEILAESAPTTGGSAAFSHNESPHRALFGGSPITDEQTATEQVIRHYARSTEYDKDWHKVSYMSNVPLQAWHKLASAYFTALSRDKELSQAVAAAAVRSPHTRLIHSTPPPPLPPQPTMGLIPPVGAPIPPPLQAAPMAQPMMPVTVNTAGVPLLPVGPPPPPGAPPGPMMQLIPPQLSPMPIHNPSLTTPPPPSTVPVNIAYAVSAVKCFTRALQLAPGSRLEDTLRLLQLWFDYGEYNEVYKQLSENIKGLPIETWLEAVPQLMARLDSRDKMAMLIKQVILEISKMKPQALVYALTVAAKSSNVDRQKNAQEMLSVMAEMHPKLVEEASMVSEELVRCAILWHEQWHDALDEASRQYFQEKNTAAMMETLEPVHKMIEKGPTTLKEQSFNQASMVSEELVRCAILWHEQWHDALDEASRQYFQIPNI</sequence>
<dbReference type="Gene3D" id="1.20.120.150">
    <property type="entry name" value="FKBP12-rapamycin binding domain"/>
    <property type="match status" value="1"/>
</dbReference>
<dbReference type="Pfam" id="PF23593">
    <property type="entry name" value="HEAT_ATR"/>
    <property type="match status" value="1"/>
</dbReference>
<dbReference type="AlphaFoldDB" id="A0A2G9UQK9"/>
<name>A0A2G9UQK9_TELCI</name>
<dbReference type="InterPro" id="IPR050517">
    <property type="entry name" value="DDR_Repair_Kinase"/>
</dbReference>
<dbReference type="GO" id="GO:0031932">
    <property type="term" value="C:TORC2 complex"/>
    <property type="evidence" value="ECO:0007669"/>
    <property type="project" value="TreeGrafter"/>
</dbReference>
<dbReference type="Proteomes" id="UP000230423">
    <property type="component" value="Unassembled WGS sequence"/>
</dbReference>
<dbReference type="InterPro" id="IPR014009">
    <property type="entry name" value="PIK_FAT"/>
</dbReference>
<reference evidence="2 3" key="1">
    <citation type="submission" date="2015-09" db="EMBL/GenBank/DDBJ databases">
        <title>Draft genome of the parasitic nematode Teladorsagia circumcincta isolate WARC Sus (inbred).</title>
        <authorList>
            <person name="Mitreva M."/>
        </authorList>
    </citation>
    <scope>NUCLEOTIDE SEQUENCE [LARGE SCALE GENOMIC DNA]</scope>
    <source>
        <strain evidence="2 3">S</strain>
    </source>
</reference>
<dbReference type="SUPFAM" id="SSF48371">
    <property type="entry name" value="ARM repeat"/>
    <property type="match status" value="1"/>
</dbReference>
<dbReference type="GO" id="GO:0031931">
    <property type="term" value="C:TORC1 complex"/>
    <property type="evidence" value="ECO:0007669"/>
    <property type="project" value="TreeGrafter"/>
</dbReference>
<dbReference type="GO" id="GO:0005634">
    <property type="term" value="C:nucleus"/>
    <property type="evidence" value="ECO:0007669"/>
    <property type="project" value="TreeGrafter"/>
</dbReference>
<dbReference type="GO" id="GO:0044877">
    <property type="term" value="F:protein-containing complex binding"/>
    <property type="evidence" value="ECO:0007669"/>
    <property type="project" value="InterPro"/>
</dbReference>
<feature type="domain" description="FAT" evidence="1">
    <location>
        <begin position="161"/>
        <end position="833"/>
    </location>
</feature>
<dbReference type="PANTHER" id="PTHR11139">
    <property type="entry name" value="ATAXIA TELANGIECTASIA MUTATED ATM -RELATED"/>
    <property type="match status" value="1"/>
</dbReference>
<accession>A0A2G9UQK9</accession>
<dbReference type="PANTHER" id="PTHR11139:SF9">
    <property type="entry name" value="SERINE_THREONINE-PROTEIN KINASE MTOR"/>
    <property type="match status" value="1"/>
</dbReference>
<proteinExistence type="predicted"/>
<dbReference type="SMART" id="SM01345">
    <property type="entry name" value="Rapamycin_bind"/>
    <property type="match status" value="1"/>
</dbReference>
<keyword evidence="3" id="KW-1185">Reference proteome</keyword>
<dbReference type="EMBL" id="KZ345676">
    <property type="protein sequence ID" value="PIO72443.1"/>
    <property type="molecule type" value="Genomic_DNA"/>
</dbReference>
<dbReference type="InterPro" id="IPR011990">
    <property type="entry name" value="TPR-like_helical_dom_sf"/>
</dbReference>
<dbReference type="SUPFAM" id="SSF47212">
    <property type="entry name" value="FKBP12-rapamycin-binding domain of FKBP-rapamycin-associated protein (FRAP)"/>
    <property type="match status" value="2"/>
</dbReference>
<dbReference type="InterPro" id="IPR036738">
    <property type="entry name" value="FRB_sf"/>
</dbReference>
<dbReference type="Gene3D" id="1.25.40.10">
    <property type="entry name" value="Tetratricopeptide repeat domain"/>
    <property type="match status" value="1"/>
</dbReference>
<evidence type="ECO:0000313" key="3">
    <source>
        <dbReference type="Proteomes" id="UP000230423"/>
    </source>
</evidence>
<dbReference type="GO" id="GO:0004674">
    <property type="term" value="F:protein serine/threonine kinase activity"/>
    <property type="evidence" value="ECO:0007669"/>
    <property type="project" value="TreeGrafter"/>
</dbReference>
<dbReference type="GO" id="GO:0016242">
    <property type="term" value="P:negative regulation of macroautophagy"/>
    <property type="evidence" value="ECO:0007669"/>
    <property type="project" value="TreeGrafter"/>
</dbReference>
<dbReference type="GO" id="GO:0005737">
    <property type="term" value="C:cytoplasm"/>
    <property type="evidence" value="ECO:0007669"/>
    <property type="project" value="TreeGrafter"/>
</dbReference>
<evidence type="ECO:0000259" key="1">
    <source>
        <dbReference type="PROSITE" id="PS51189"/>
    </source>
</evidence>
<gene>
    <name evidence="2" type="ORF">TELCIR_05635</name>
</gene>
<dbReference type="OrthoDB" id="2250022at2759"/>
<protein>
    <submittedName>
        <fullName evidence="2">Rapamycin binding domain protein</fullName>
    </submittedName>
</protein>
<dbReference type="Pfam" id="PF08771">
    <property type="entry name" value="FRB_dom"/>
    <property type="match status" value="2"/>
</dbReference>
<dbReference type="InterPro" id="IPR016024">
    <property type="entry name" value="ARM-type_fold"/>
</dbReference>
<dbReference type="InterPro" id="IPR003151">
    <property type="entry name" value="PIK-rel_kinase_FAT"/>
</dbReference>